<dbReference type="PROSITE" id="PS01228">
    <property type="entry name" value="COF_1"/>
    <property type="match status" value="1"/>
</dbReference>
<comment type="caution">
    <text evidence="1">The sequence shown here is derived from an EMBL/GenBank/DDBJ whole genome shotgun (WGS) entry which is preliminary data.</text>
</comment>
<evidence type="ECO:0000313" key="1">
    <source>
        <dbReference type="EMBL" id="GAA1746408.1"/>
    </source>
</evidence>
<dbReference type="Pfam" id="PF08282">
    <property type="entry name" value="Hydrolase_3"/>
    <property type="match status" value="2"/>
</dbReference>
<protein>
    <submittedName>
        <fullName evidence="1">HAD family hydrolase</fullName>
    </submittedName>
</protein>
<sequence length="274" mass="28876">MHPPHLVALDIDGTLLTHEGELRPAVHDAVAATAAAGHQIVIATGRSVLGTLPVLARLGIERGYAVCSNGAVTIDLDPALPSGYEVIEAVTFDPGPALTLLHDAWPDAVVAVEDLGVGFKVSAPFPDPLEGVVTIVPWEELLADPVTRVTFRSPTGTSDDFVELTHRIGLHGVNYAVGFSAWLDINPEGVSKGSALELIRRRLSIQPMHTVAIGDQRNDLEMLRWAARGVAMGNAPEEVREVADEVTASVYDDGAPAVLLTLPGVARGSEVASC</sequence>
<dbReference type="PROSITE" id="PS01229">
    <property type="entry name" value="COF_2"/>
    <property type="match status" value="1"/>
</dbReference>
<dbReference type="InterPro" id="IPR023214">
    <property type="entry name" value="HAD_sf"/>
</dbReference>
<gene>
    <name evidence="1" type="ORF">GCM10009810_03650</name>
</gene>
<dbReference type="SUPFAM" id="SSF56784">
    <property type="entry name" value="HAD-like"/>
    <property type="match status" value="1"/>
</dbReference>
<dbReference type="Gene3D" id="3.40.50.1000">
    <property type="entry name" value="HAD superfamily/HAD-like"/>
    <property type="match status" value="1"/>
</dbReference>
<keyword evidence="1" id="KW-0378">Hydrolase</keyword>
<reference evidence="1 2" key="1">
    <citation type="journal article" date="2019" name="Int. J. Syst. Evol. Microbiol.">
        <title>The Global Catalogue of Microorganisms (GCM) 10K type strain sequencing project: providing services to taxonomists for standard genome sequencing and annotation.</title>
        <authorList>
            <consortium name="The Broad Institute Genomics Platform"/>
            <consortium name="The Broad Institute Genome Sequencing Center for Infectious Disease"/>
            <person name="Wu L."/>
            <person name="Ma J."/>
        </authorList>
    </citation>
    <scope>NUCLEOTIDE SEQUENCE [LARGE SCALE GENOMIC DNA]</scope>
    <source>
        <strain evidence="1 2">JCM 15591</strain>
    </source>
</reference>
<evidence type="ECO:0000313" key="2">
    <source>
        <dbReference type="Proteomes" id="UP001501475"/>
    </source>
</evidence>
<dbReference type="PANTHER" id="PTHR10000:SF8">
    <property type="entry name" value="HAD SUPERFAMILY HYDROLASE-LIKE, TYPE 3"/>
    <property type="match status" value="1"/>
</dbReference>
<accession>A0ABN2K1G3</accession>
<dbReference type="Gene3D" id="3.30.1240.10">
    <property type="match status" value="1"/>
</dbReference>
<proteinExistence type="predicted"/>
<dbReference type="EMBL" id="BAAAPN010000011">
    <property type="protein sequence ID" value="GAA1746408.1"/>
    <property type="molecule type" value="Genomic_DNA"/>
</dbReference>
<keyword evidence="2" id="KW-1185">Reference proteome</keyword>
<dbReference type="InterPro" id="IPR036412">
    <property type="entry name" value="HAD-like_sf"/>
</dbReference>
<organism evidence="1 2">
    <name type="scientific">Nostocoides vanveenii</name>
    <dbReference type="NCBI Taxonomy" id="330835"/>
    <lineage>
        <taxon>Bacteria</taxon>
        <taxon>Bacillati</taxon>
        <taxon>Actinomycetota</taxon>
        <taxon>Actinomycetes</taxon>
        <taxon>Micrococcales</taxon>
        <taxon>Intrasporangiaceae</taxon>
        <taxon>Nostocoides</taxon>
    </lineage>
</organism>
<dbReference type="Proteomes" id="UP001501475">
    <property type="component" value="Unassembled WGS sequence"/>
</dbReference>
<dbReference type="RefSeq" id="WP_324386691.1">
    <property type="nucleotide sequence ID" value="NZ_BAAAPN010000011.1"/>
</dbReference>
<name>A0ABN2K1G3_9MICO</name>
<dbReference type="PANTHER" id="PTHR10000">
    <property type="entry name" value="PHOSPHOSERINE PHOSPHATASE"/>
    <property type="match status" value="1"/>
</dbReference>
<dbReference type="GO" id="GO:0016787">
    <property type="term" value="F:hydrolase activity"/>
    <property type="evidence" value="ECO:0007669"/>
    <property type="project" value="UniProtKB-KW"/>
</dbReference>